<feature type="transmembrane region" description="Helical" evidence="6">
    <location>
        <begin position="12"/>
        <end position="32"/>
    </location>
</feature>
<dbReference type="GO" id="GO:0016020">
    <property type="term" value="C:membrane"/>
    <property type="evidence" value="ECO:0007669"/>
    <property type="project" value="UniProtKB-SubCell"/>
</dbReference>
<keyword evidence="5" id="KW-0297">G-protein coupled receptor</keyword>
<dbReference type="GO" id="GO:0004930">
    <property type="term" value="F:G protein-coupled receptor activity"/>
    <property type="evidence" value="ECO:0007669"/>
    <property type="project" value="UniProtKB-KW"/>
</dbReference>
<evidence type="ECO:0000313" key="9">
    <source>
        <dbReference type="Proteomes" id="UP001176961"/>
    </source>
</evidence>
<evidence type="ECO:0000256" key="6">
    <source>
        <dbReference type="SAM" id="Phobius"/>
    </source>
</evidence>
<evidence type="ECO:0000256" key="3">
    <source>
        <dbReference type="ARBA" id="ARBA00022989"/>
    </source>
</evidence>
<keyword evidence="9" id="KW-1185">Reference proteome</keyword>
<evidence type="ECO:0000256" key="5">
    <source>
        <dbReference type="RuleBase" id="RU000688"/>
    </source>
</evidence>
<dbReference type="EMBL" id="CATQJL010000223">
    <property type="protein sequence ID" value="CAJ0596920.1"/>
    <property type="molecule type" value="Genomic_DNA"/>
</dbReference>
<dbReference type="AlphaFoldDB" id="A0AA36GRE3"/>
<dbReference type="InterPro" id="IPR000276">
    <property type="entry name" value="GPCR_Rhodpsn"/>
</dbReference>
<feature type="transmembrane region" description="Helical" evidence="6">
    <location>
        <begin position="91"/>
        <end position="116"/>
    </location>
</feature>
<comment type="caution">
    <text evidence="8">The sequence shown here is derived from an EMBL/GenBank/DDBJ whole genome shotgun (WGS) entry which is preliminary data.</text>
</comment>
<accession>A0AA36GRE3</accession>
<dbReference type="PANTHER" id="PTHR22718:SF34">
    <property type="entry name" value="G-PROTEIN COUPLED RECEPTORS FAMILY 1 PROFILE DOMAIN-CONTAINING PROTEIN"/>
    <property type="match status" value="1"/>
</dbReference>
<dbReference type="SUPFAM" id="SSF81321">
    <property type="entry name" value="Family A G protein-coupled receptor-like"/>
    <property type="match status" value="1"/>
</dbReference>
<feature type="domain" description="G-protein coupled receptors family 1 profile" evidence="7">
    <location>
        <begin position="24"/>
        <end position="272"/>
    </location>
</feature>
<keyword evidence="5" id="KW-0675">Receptor</keyword>
<evidence type="ECO:0000256" key="1">
    <source>
        <dbReference type="ARBA" id="ARBA00004370"/>
    </source>
</evidence>
<dbReference type="CDD" id="cd00637">
    <property type="entry name" value="7tm_classA_rhodopsin-like"/>
    <property type="match status" value="1"/>
</dbReference>
<proteinExistence type="inferred from homology"/>
<dbReference type="PROSITE" id="PS00237">
    <property type="entry name" value="G_PROTEIN_RECEP_F1_1"/>
    <property type="match status" value="1"/>
</dbReference>
<evidence type="ECO:0000256" key="2">
    <source>
        <dbReference type="ARBA" id="ARBA00022692"/>
    </source>
</evidence>
<feature type="transmembrane region" description="Helical" evidence="6">
    <location>
        <begin position="44"/>
        <end position="71"/>
    </location>
</feature>
<feature type="transmembrane region" description="Helical" evidence="6">
    <location>
        <begin position="250"/>
        <end position="275"/>
    </location>
</feature>
<dbReference type="PROSITE" id="PS50262">
    <property type="entry name" value="G_PROTEIN_RECEP_F1_2"/>
    <property type="match status" value="1"/>
</dbReference>
<gene>
    <name evidence="8" type="ORF">CYNAS_LOCUS8903</name>
</gene>
<name>A0AA36GRE3_CYLNA</name>
<feature type="transmembrane region" description="Helical" evidence="6">
    <location>
        <begin position="174"/>
        <end position="193"/>
    </location>
</feature>
<keyword evidence="5" id="KW-0807">Transducer</keyword>
<keyword evidence="4 6" id="KW-0472">Membrane</keyword>
<dbReference type="InterPro" id="IPR017452">
    <property type="entry name" value="GPCR_Rhodpsn_7TM"/>
</dbReference>
<feature type="transmembrane region" description="Helical" evidence="6">
    <location>
        <begin position="223"/>
        <end position="244"/>
    </location>
</feature>
<reference evidence="8" key="1">
    <citation type="submission" date="2023-07" db="EMBL/GenBank/DDBJ databases">
        <authorList>
            <consortium name="CYATHOMIX"/>
        </authorList>
    </citation>
    <scope>NUCLEOTIDE SEQUENCE</scope>
    <source>
        <strain evidence="8">N/A</strain>
    </source>
</reference>
<evidence type="ECO:0000256" key="4">
    <source>
        <dbReference type="ARBA" id="ARBA00023136"/>
    </source>
</evidence>
<dbReference type="Proteomes" id="UP001176961">
    <property type="component" value="Unassembled WGS sequence"/>
</dbReference>
<comment type="subcellular location">
    <subcellularLocation>
        <location evidence="1">Membrane</location>
    </subcellularLocation>
</comment>
<dbReference type="Gene3D" id="1.20.1070.10">
    <property type="entry name" value="Rhodopsin 7-helix transmembrane proteins"/>
    <property type="match status" value="1"/>
</dbReference>
<protein>
    <recommendedName>
        <fullName evidence="7">G-protein coupled receptors family 1 profile domain-containing protein</fullName>
    </recommendedName>
</protein>
<comment type="similarity">
    <text evidence="5">Belongs to the G-protein coupled receptor 1 family.</text>
</comment>
<feature type="transmembrane region" description="Helical" evidence="6">
    <location>
        <begin position="128"/>
        <end position="146"/>
    </location>
</feature>
<keyword evidence="3 6" id="KW-1133">Transmembrane helix</keyword>
<organism evidence="8 9">
    <name type="scientific">Cylicocyclus nassatus</name>
    <name type="common">Nematode worm</name>
    <dbReference type="NCBI Taxonomy" id="53992"/>
    <lineage>
        <taxon>Eukaryota</taxon>
        <taxon>Metazoa</taxon>
        <taxon>Ecdysozoa</taxon>
        <taxon>Nematoda</taxon>
        <taxon>Chromadorea</taxon>
        <taxon>Rhabditida</taxon>
        <taxon>Rhabditina</taxon>
        <taxon>Rhabditomorpha</taxon>
        <taxon>Strongyloidea</taxon>
        <taxon>Strongylidae</taxon>
        <taxon>Cylicocyclus</taxon>
    </lineage>
</organism>
<dbReference type="PRINTS" id="PR00237">
    <property type="entry name" value="GPCRRHODOPSN"/>
</dbReference>
<dbReference type="PANTHER" id="PTHR22718">
    <property type="entry name" value="SERPENTINE RECEPTOR, CLASS X"/>
    <property type="match status" value="1"/>
</dbReference>
<dbReference type="Pfam" id="PF10328">
    <property type="entry name" value="7TM_GPCR_Srx"/>
    <property type="match status" value="1"/>
</dbReference>
<sequence length="309" mass="35788">MEQQVRDAIVGGTWLTLSAYSLVANLLLLFLICNSGELRKFTSYWIIASFSLCDAGMTIISLCHFIPSILARSGNSRPEAVLDYFMLFYNLFWYTEIVHIALMAFNRFICIVYPVYHTAFFSAARTSLLLCLSYVLGFAITLPTLFPKCYLLWNSQYYIPMYAVEDTWYRYMDLGVNATVVALTVAFYGGILYEVRNVARKSQQSAFGTGNINQRNYRMEIRLLAQFFATSLVYVLTWTCWLWMPNITFSQWIGFSMTSLFFINTSVNPTIYLIFNKSLRQKFYHVVCRKSKDATTPFMTVKTNEERES</sequence>
<evidence type="ECO:0000313" key="8">
    <source>
        <dbReference type="EMBL" id="CAJ0596920.1"/>
    </source>
</evidence>
<dbReference type="InterPro" id="IPR019430">
    <property type="entry name" value="7TM_GPCR_serpentine_rcpt_Srx"/>
</dbReference>
<keyword evidence="2 5" id="KW-0812">Transmembrane</keyword>
<evidence type="ECO:0000259" key="7">
    <source>
        <dbReference type="PROSITE" id="PS50262"/>
    </source>
</evidence>